<evidence type="ECO:0000256" key="1">
    <source>
        <dbReference type="SAM" id="Coils"/>
    </source>
</evidence>
<sequence length="426" mass="48190">MQPSGNHDDLRDNVAELESVEAANSGRTATENRSSHSPQPTWRGIRQASECRPRRSPSPPRPPAPAAPVPIRPKRSLFTGSLLVCLCAAIGYFVWDWQLRYQSHGVVQGRVLQVTPPWDGNVLTLQVREGDSVRQGQVLLTVTNIEQEQRTAEVADALKLAQATLEAKVSEMRWQSQLRGDRNQKALGEYYEMCGELSSQRTQLLQAESELQRLRATREKNEMAVRDKDLENASYLVEGLRAKYEKQTEAVAEMKKRVEIYEQFADDASATIQPAMLQISNLQAELVRLREVVQQGRICSPVNGTVLKVRRFAGDYANASETVMEILEDSTIEPVLYYSQNNADKLRVGDEVEIDIRPGLKRLRCQITRIGEQLEYAPPNIERYYRKNEKLLPVYLQPCDAKNIESLLYLGSEIDVPRFSFATAKS</sequence>
<feature type="compositionally biased region" description="Polar residues" evidence="2">
    <location>
        <begin position="25"/>
        <end position="40"/>
    </location>
</feature>
<gene>
    <name evidence="4" type="ORF">Rcae01_02388</name>
</gene>
<keyword evidence="5" id="KW-1185">Reference proteome</keyword>
<dbReference type="Gene3D" id="2.40.50.100">
    <property type="match status" value="1"/>
</dbReference>
<feature type="coiled-coil region" evidence="1">
    <location>
        <begin position="197"/>
        <end position="257"/>
    </location>
</feature>
<evidence type="ECO:0000256" key="2">
    <source>
        <dbReference type="SAM" id="MobiDB-lite"/>
    </source>
</evidence>
<dbReference type="Proteomes" id="UP001416858">
    <property type="component" value="Unassembled WGS sequence"/>
</dbReference>
<keyword evidence="1" id="KW-0175">Coiled coil</keyword>
<evidence type="ECO:0000313" key="5">
    <source>
        <dbReference type="Proteomes" id="UP001416858"/>
    </source>
</evidence>
<dbReference type="RefSeq" id="WP_345683829.1">
    <property type="nucleotide sequence ID" value="NZ_BAABRO010000004.1"/>
</dbReference>
<feature type="compositionally biased region" description="Pro residues" evidence="2">
    <location>
        <begin position="56"/>
        <end position="70"/>
    </location>
</feature>
<protein>
    <recommendedName>
        <fullName evidence="3">Multidrug resistance protein MdtA-like barrel-sandwich hybrid domain-containing protein</fullName>
    </recommendedName>
</protein>
<evidence type="ECO:0000259" key="3">
    <source>
        <dbReference type="Pfam" id="PF25917"/>
    </source>
</evidence>
<dbReference type="Pfam" id="PF25917">
    <property type="entry name" value="BSH_RND"/>
    <property type="match status" value="1"/>
</dbReference>
<name>A0ABP9VQN8_9BACT</name>
<reference evidence="4 5" key="1">
    <citation type="submission" date="2024-02" db="EMBL/GenBank/DDBJ databases">
        <title>Rhodopirellula caenicola NBRC 110016.</title>
        <authorList>
            <person name="Ichikawa N."/>
            <person name="Katano-Makiyama Y."/>
            <person name="Hidaka K."/>
        </authorList>
    </citation>
    <scope>NUCLEOTIDE SEQUENCE [LARGE SCALE GENOMIC DNA]</scope>
    <source>
        <strain evidence="4 5">NBRC 110016</strain>
    </source>
</reference>
<evidence type="ECO:0000313" key="4">
    <source>
        <dbReference type="EMBL" id="GAA5506935.1"/>
    </source>
</evidence>
<feature type="domain" description="Multidrug resistance protein MdtA-like barrel-sandwich hybrid" evidence="3">
    <location>
        <begin position="111"/>
        <end position="324"/>
    </location>
</feature>
<accession>A0ABP9VQN8</accession>
<dbReference type="EMBL" id="BAABRO010000004">
    <property type="protein sequence ID" value="GAA5506935.1"/>
    <property type="molecule type" value="Genomic_DNA"/>
</dbReference>
<organism evidence="4 5">
    <name type="scientific">Novipirellula caenicola</name>
    <dbReference type="NCBI Taxonomy" id="1536901"/>
    <lineage>
        <taxon>Bacteria</taxon>
        <taxon>Pseudomonadati</taxon>
        <taxon>Planctomycetota</taxon>
        <taxon>Planctomycetia</taxon>
        <taxon>Pirellulales</taxon>
        <taxon>Pirellulaceae</taxon>
        <taxon>Novipirellula</taxon>
    </lineage>
</organism>
<dbReference type="InterPro" id="IPR050739">
    <property type="entry name" value="MFP"/>
</dbReference>
<dbReference type="PANTHER" id="PTHR30386">
    <property type="entry name" value="MEMBRANE FUSION SUBUNIT OF EMRAB-TOLC MULTIDRUG EFFLUX PUMP"/>
    <property type="match status" value="1"/>
</dbReference>
<proteinExistence type="predicted"/>
<dbReference type="InterPro" id="IPR058625">
    <property type="entry name" value="MdtA-like_BSH"/>
</dbReference>
<feature type="compositionally biased region" description="Basic and acidic residues" evidence="2">
    <location>
        <begin position="1"/>
        <end position="14"/>
    </location>
</feature>
<feature type="region of interest" description="Disordered" evidence="2">
    <location>
        <begin position="1"/>
        <end position="70"/>
    </location>
</feature>
<comment type="caution">
    <text evidence="4">The sequence shown here is derived from an EMBL/GenBank/DDBJ whole genome shotgun (WGS) entry which is preliminary data.</text>
</comment>